<protein>
    <submittedName>
        <fullName evidence="1">Uncharacterized protein</fullName>
    </submittedName>
</protein>
<keyword evidence="2" id="KW-1185">Reference proteome</keyword>
<evidence type="ECO:0000313" key="1">
    <source>
        <dbReference type="EMBL" id="REF98155.1"/>
    </source>
</evidence>
<evidence type="ECO:0000313" key="2">
    <source>
        <dbReference type="Proteomes" id="UP000256913"/>
    </source>
</evidence>
<reference evidence="1 2" key="1">
    <citation type="submission" date="2018-08" db="EMBL/GenBank/DDBJ databases">
        <title>Sequencing the genomes of 1000 actinobacteria strains.</title>
        <authorList>
            <person name="Klenk H.-P."/>
        </authorList>
    </citation>
    <scope>NUCLEOTIDE SEQUENCE [LARGE SCALE GENOMIC DNA]</scope>
    <source>
        <strain evidence="1 2">DSM 44099</strain>
    </source>
</reference>
<comment type="caution">
    <text evidence="1">The sequence shown here is derived from an EMBL/GenBank/DDBJ whole genome shotgun (WGS) entry which is preliminary data.</text>
</comment>
<proteinExistence type="predicted"/>
<dbReference type="Proteomes" id="UP000256913">
    <property type="component" value="Unassembled WGS sequence"/>
</dbReference>
<dbReference type="AlphaFoldDB" id="A0A3D9ZLK7"/>
<accession>A0A3D9ZLK7</accession>
<sequence length="186" mass="20868">MPSGGNVGGVHGFARREFTLMLLRRMADYQPDLVVEAYTRLGARKADYLAAFNRWQTMLRSRRAPQGLDLLHAVLGPEDHLHPLRLGDVTATVCHWRLPLWPDLRWQAIIGAANVVIDGTLVRTPDTPAPVLPEPPDLTPWSCVVADTLARWPDAHQVNPDVASRWLVETAGHRLWFTHGLLQLVE</sequence>
<name>A0A3D9ZLK7_9ACTN</name>
<dbReference type="EMBL" id="QUMQ01000001">
    <property type="protein sequence ID" value="REF98155.1"/>
    <property type="molecule type" value="Genomic_DNA"/>
</dbReference>
<gene>
    <name evidence="1" type="ORF">DFJ67_4165</name>
</gene>
<organism evidence="1 2">
    <name type="scientific">Asanoa ferruginea</name>
    <dbReference type="NCBI Taxonomy" id="53367"/>
    <lineage>
        <taxon>Bacteria</taxon>
        <taxon>Bacillati</taxon>
        <taxon>Actinomycetota</taxon>
        <taxon>Actinomycetes</taxon>
        <taxon>Micromonosporales</taxon>
        <taxon>Micromonosporaceae</taxon>
        <taxon>Asanoa</taxon>
    </lineage>
</organism>